<comment type="caution">
    <text evidence="3">The sequence shown here is derived from an EMBL/GenBank/DDBJ whole genome shotgun (WGS) entry which is preliminary data.</text>
</comment>
<gene>
    <name evidence="3" type="ORF">V1633_19895</name>
</gene>
<feature type="region of interest" description="Disordered" evidence="1">
    <location>
        <begin position="64"/>
        <end position="172"/>
    </location>
</feature>
<keyword evidence="2" id="KW-0472">Membrane</keyword>
<evidence type="ECO:0000256" key="1">
    <source>
        <dbReference type="SAM" id="MobiDB-lite"/>
    </source>
</evidence>
<name>A0ABU7RWL4_9ACTN</name>
<reference evidence="3 4" key="1">
    <citation type="submission" date="2024-01" db="EMBL/GenBank/DDBJ databases">
        <title>Genome insights into Plantactinospora sonchi sp. nov.</title>
        <authorList>
            <person name="Wang L."/>
        </authorList>
    </citation>
    <scope>NUCLEOTIDE SEQUENCE [LARGE SCALE GENOMIC DNA]</scope>
    <source>
        <strain evidence="3 4">NEAU-QY2</strain>
    </source>
</reference>
<proteinExistence type="predicted"/>
<feature type="transmembrane region" description="Helical" evidence="2">
    <location>
        <begin position="256"/>
        <end position="278"/>
    </location>
</feature>
<sequence>MASFAEYAALARHLHDLHRAGAQADARLAEQRGSAGAVADRLDQRLAAQQHRLAAIGQAIGASMPPPAPVGPPAPFGPPGPPPPSPSAPVSGQPTPPAPRQPTRGGGYAPPAPHTPPGHVAPAAGGTPYPELAANPARRALPSVSGADHGGHVPGQRAPADPAPTAVSAGWSADPHRDLELARQAADGADAIIVQVETMAQQPPLLPTLSPLRRAFAVYGSCAAVLAITIWIILTVVEFRTATSSFDKAASAFGVFAWSCAGLPAMAFFIGYTVLNLWGKPRIVAGRPAAYARLGFLICFLASPVAFLMYYFVAG</sequence>
<keyword evidence="2" id="KW-0812">Transmembrane</keyword>
<dbReference type="EMBL" id="JAZGQK010000016">
    <property type="protein sequence ID" value="MEE6260751.1"/>
    <property type="molecule type" value="Genomic_DNA"/>
</dbReference>
<organism evidence="3 4">
    <name type="scientific">Plantactinospora sonchi</name>
    <dbReference type="NCBI Taxonomy" id="1544735"/>
    <lineage>
        <taxon>Bacteria</taxon>
        <taxon>Bacillati</taxon>
        <taxon>Actinomycetota</taxon>
        <taxon>Actinomycetes</taxon>
        <taxon>Micromonosporales</taxon>
        <taxon>Micromonosporaceae</taxon>
        <taxon>Plantactinospora</taxon>
    </lineage>
</organism>
<feature type="transmembrane region" description="Helical" evidence="2">
    <location>
        <begin position="216"/>
        <end position="236"/>
    </location>
</feature>
<evidence type="ECO:0000256" key="2">
    <source>
        <dbReference type="SAM" id="Phobius"/>
    </source>
</evidence>
<dbReference type="Proteomes" id="UP001332243">
    <property type="component" value="Unassembled WGS sequence"/>
</dbReference>
<evidence type="ECO:0000313" key="3">
    <source>
        <dbReference type="EMBL" id="MEE6260751.1"/>
    </source>
</evidence>
<evidence type="ECO:0000313" key="4">
    <source>
        <dbReference type="Proteomes" id="UP001332243"/>
    </source>
</evidence>
<keyword evidence="4" id="KW-1185">Reference proteome</keyword>
<feature type="transmembrane region" description="Helical" evidence="2">
    <location>
        <begin position="290"/>
        <end position="313"/>
    </location>
</feature>
<keyword evidence="2" id="KW-1133">Transmembrane helix</keyword>
<feature type="compositionally biased region" description="Pro residues" evidence="1">
    <location>
        <begin position="64"/>
        <end position="87"/>
    </location>
</feature>
<accession>A0ABU7RWL4</accession>
<protein>
    <submittedName>
        <fullName evidence="3">Uncharacterized protein</fullName>
    </submittedName>
</protein>
<dbReference type="RefSeq" id="WP_331215855.1">
    <property type="nucleotide sequence ID" value="NZ_JAZGQK010000016.1"/>
</dbReference>